<evidence type="ECO:0000313" key="8">
    <source>
        <dbReference type="EMBL" id="KAL2620468.1"/>
    </source>
</evidence>
<dbReference type="InterPro" id="IPR030184">
    <property type="entry name" value="WAT1-related"/>
</dbReference>
<dbReference type="InterPro" id="IPR037185">
    <property type="entry name" value="EmrE-like"/>
</dbReference>
<dbReference type="PANTHER" id="PTHR31218">
    <property type="entry name" value="WAT1-RELATED PROTEIN"/>
    <property type="match status" value="1"/>
</dbReference>
<evidence type="ECO:0000256" key="3">
    <source>
        <dbReference type="ARBA" id="ARBA00022692"/>
    </source>
</evidence>
<evidence type="ECO:0000256" key="5">
    <source>
        <dbReference type="ARBA" id="ARBA00023136"/>
    </source>
</evidence>
<keyword evidence="5 6" id="KW-0472">Membrane</keyword>
<feature type="transmembrane region" description="Helical" evidence="6">
    <location>
        <begin position="313"/>
        <end position="333"/>
    </location>
</feature>
<dbReference type="EMBL" id="JBHFFA010000006">
    <property type="protein sequence ID" value="KAL2620468.1"/>
    <property type="molecule type" value="Genomic_DNA"/>
</dbReference>
<feature type="transmembrane region" description="Helical" evidence="6">
    <location>
        <begin position="225"/>
        <end position="247"/>
    </location>
</feature>
<sequence>MGNVWRAHLAMLVVQLNYGGYHILTTMALSVGINQIVFCVYRDVTALLLLGPASYFKEKKSRPPLTRELWLTCVFLGLTGIYANQLLFLIGLQLTSPSYAAATQPAIPVFTSVFAALMGTEALNYGRRDGKAKIVGVLVCVSGAVLMALYRGPVVWGDGFMNLNVQSEIGGKPSPEPVGWVAAALFEMGVEKRHIGILCLIGNCVSMALYLAVQAPLLAKYHCGMSITAISYMFGTGMLVVTSLIVAPSAVDWILNPAEIGSVLYAGFIASALNYTLMTWSNKVLGPSLVALYNPVQPLASTLLSHIVLGSSIYLGSILGGVCVIAGLFLVTWGRREAERLGPLYRHVGSLPNHVKADTSISISDPLLK</sequence>
<evidence type="ECO:0000256" key="1">
    <source>
        <dbReference type="ARBA" id="ARBA00004141"/>
    </source>
</evidence>
<dbReference type="Pfam" id="PF00892">
    <property type="entry name" value="EamA"/>
    <property type="match status" value="2"/>
</dbReference>
<dbReference type="InterPro" id="IPR000620">
    <property type="entry name" value="EamA_dom"/>
</dbReference>
<protein>
    <recommendedName>
        <fullName evidence="6">WAT1-related protein</fullName>
    </recommendedName>
</protein>
<dbReference type="SUPFAM" id="SSF103481">
    <property type="entry name" value="Multidrug resistance efflux transporter EmrE"/>
    <property type="match status" value="2"/>
</dbReference>
<organism evidence="8 9">
    <name type="scientific">Riccia fluitans</name>
    <dbReference type="NCBI Taxonomy" id="41844"/>
    <lineage>
        <taxon>Eukaryota</taxon>
        <taxon>Viridiplantae</taxon>
        <taxon>Streptophyta</taxon>
        <taxon>Embryophyta</taxon>
        <taxon>Marchantiophyta</taxon>
        <taxon>Marchantiopsida</taxon>
        <taxon>Marchantiidae</taxon>
        <taxon>Marchantiales</taxon>
        <taxon>Ricciaceae</taxon>
        <taxon>Riccia</taxon>
    </lineage>
</organism>
<proteinExistence type="inferred from homology"/>
<evidence type="ECO:0000256" key="6">
    <source>
        <dbReference type="RuleBase" id="RU363077"/>
    </source>
</evidence>
<keyword evidence="4 6" id="KW-1133">Transmembrane helix</keyword>
<evidence type="ECO:0000313" key="9">
    <source>
        <dbReference type="Proteomes" id="UP001605036"/>
    </source>
</evidence>
<dbReference type="GO" id="GO:0016020">
    <property type="term" value="C:membrane"/>
    <property type="evidence" value="ECO:0007669"/>
    <property type="project" value="UniProtKB-SubCell"/>
</dbReference>
<gene>
    <name evidence="8" type="ORF">R1flu_000673</name>
</gene>
<accession>A0ABD1Y153</accession>
<name>A0ABD1Y153_9MARC</name>
<feature type="transmembrane region" description="Helical" evidence="6">
    <location>
        <begin position="98"/>
        <end position="120"/>
    </location>
</feature>
<feature type="transmembrane region" description="Helical" evidence="6">
    <location>
        <begin position="132"/>
        <end position="150"/>
    </location>
</feature>
<keyword evidence="9" id="KW-1185">Reference proteome</keyword>
<feature type="transmembrane region" description="Helical" evidence="6">
    <location>
        <begin position="195"/>
        <end position="213"/>
    </location>
</feature>
<feature type="domain" description="EamA" evidence="7">
    <location>
        <begin position="7"/>
        <end position="148"/>
    </location>
</feature>
<reference evidence="8 9" key="1">
    <citation type="submission" date="2024-09" db="EMBL/GenBank/DDBJ databases">
        <title>Chromosome-scale assembly of Riccia fluitans.</title>
        <authorList>
            <person name="Paukszto L."/>
            <person name="Sawicki J."/>
            <person name="Karawczyk K."/>
            <person name="Piernik-Szablinska J."/>
            <person name="Szczecinska M."/>
            <person name="Mazdziarz M."/>
        </authorList>
    </citation>
    <scope>NUCLEOTIDE SEQUENCE [LARGE SCALE GENOMIC DNA]</scope>
    <source>
        <strain evidence="8">Rf_01</strain>
        <tissue evidence="8">Aerial parts of the thallus</tissue>
    </source>
</reference>
<comment type="subcellular location">
    <subcellularLocation>
        <location evidence="1 6">Membrane</location>
        <topology evidence="1 6">Multi-pass membrane protein</topology>
    </subcellularLocation>
</comment>
<comment type="similarity">
    <text evidence="2 6">Belongs to the drug/metabolite transporter (DMT) superfamily. Plant drug/metabolite exporter (P-DME) (TC 2.A.7.4) family.</text>
</comment>
<dbReference type="AlphaFoldDB" id="A0ABD1Y153"/>
<feature type="transmembrane region" description="Helical" evidence="6">
    <location>
        <begin position="20"/>
        <end position="41"/>
    </location>
</feature>
<evidence type="ECO:0000259" key="7">
    <source>
        <dbReference type="Pfam" id="PF00892"/>
    </source>
</evidence>
<feature type="domain" description="EamA" evidence="7">
    <location>
        <begin position="195"/>
        <end position="332"/>
    </location>
</feature>
<comment type="caution">
    <text evidence="8">The sequence shown here is derived from an EMBL/GenBank/DDBJ whole genome shotgun (WGS) entry which is preliminary data.</text>
</comment>
<keyword evidence="3 6" id="KW-0812">Transmembrane</keyword>
<evidence type="ECO:0000256" key="4">
    <source>
        <dbReference type="ARBA" id="ARBA00022989"/>
    </source>
</evidence>
<dbReference type="Proteomes" id="UP001605036">
    <property type="component" value="Unassembled WGS sequence"/>
</dbReference>
<evidence type="ECO:0000256" key="2">
    <source>
        <dbReference type="ARBA" id="ARBA00007635"/>
    </source>
</evidence>
<feature type="transmembrane region" description="Helical" evidence="6">
    <location>
        <begin position="69"/>
        <end position="92"/>
    </location>
</feature>